<accession>A0A975K7F4</accession>
<keyword evidence="1" id="KW-1133">Transmembrane helix</keyword>
<sequence length="146" mass="16587">MLIVRFRETFRERMPEWGTSAAQAIWGLIVLQPEPLFDRPFFAPLARIWSEPVWGWLSFLIGVMSLLVLLINGAWHRTPFFRQIGCGFRIMLWGGLCWGALSVDWGSPAIAYLALLFVMDTMSLSFAAGDGRRAAFRRREGLSYAG</sequence>
<proteinExistence type="predicted"/>
<evidence type="ECO:0000313" key="3">
    <source>
        <dbReference type="Proteomes" id="UP000681425"/>
    </source>
</evidence>
<dbReference type="KEGG" id="spph:KFK14_17730"/>
<dbReference type="Proteomes" id="UP000681425">
    <property type="component" value="Chromosome"/>
</dbReference>
<dbReference type="AlphaFoldDB" id="A0A975K7F4"/>
<dbReference type="RefSeq" id="WP_212608592.1">
    <property type="nucleotide sequence ID" value="NZ_CP073910.1"/>
</dbReference>
<keyword evidence="3" id="KW-1185">Reference proteome</keyword>
<protein>
    <submittedName>
        <fullName evidence="2">Uncharacterized protein</fullName>
    </submittedName>
</protein>
<reference evidence="2" key="1">
    <citation type="submission" date="2021-04" db="EMBL/GenBank/DDBJ databases">
        <title>Isolation of p-tert-butylphenol degrading bacteria Sphingobium phenoxybenzoativorans Tas13 from active sludge.</title>
        <authorList>
            <person name="Li Y."/>
        </authorList>
    </citation>
    <scope>NUCLEOTIDE SEQUENCE</scope>
    <source>
        <strain evidence="2">Tas13</strain>
    </source>
</reference>
<organism evidence="2 3">
    <name type="scientific">Sphingobium phenoxybenzoativorans</name>
    <dbReference type="NCBI Taxonomy" id="1592790"/>
    <lineage>
        <taxon>Bacteria</taxon>
        <taxon>Pseudomonadati</taxon>
        <taxon>Pseudomonadota</taxon>
        <taxon>Alphaproteobacteria</taxon>
        <taxon>Sphingomonadales</taxon>
        <taxon>Sphingomonadaceae</taxon>
        <taxon>Sphingobium</taxon>
    </lineage>
</organism>
<feature type="transmembrane region" description="Helical" evidence="1">
    <location>
        <begin position="53"/>
        <end position="74"/>
    </location>
</feature>
<name>A0A975K7F4_9SPHN</name>
<gene>
    <name evidence="2" type="ORF">KFK14_17730</name>
</gene>
<feature type="transmembrane region" description="Helical" evidence="1">
    <location>
        <begin position="86"/>
        <end position="103"/>
    </location>
</feature>
<evidence type="ECO:0000256" key="1">
    <source>
        <dbReference type="SAM" id="Phobius"/>
    </source>
</evidence>
<keyword evidence="1" id="KW-0472">Membrane</keyword>
<feature type="transmembrane region" description="Helical" evidence="1">
    <location>
        <begin position="109"/>
        <end position="129"/>
    </location>
</feature>
<keyword evidence="1" id="KW-0812">Transmembrane</keyword>
<dbReference type="EMBL" id="CP073910">
    <property type="protein sequence ID" value="QUT04852.1"/>
    <property type="molecule type" value="Genomic_DNA"/>
</dbReference>
<evidence type="ECO:0000313" key="2">
    <source>
        <dbReference type="EMBL" id="QUT04852.1"/>
    </source>
</evidence>